<dbReference type="PANTHER" id="PTHR43775:SF37">
    <property type="entry name" value="SI:DKEY-61P9.11"/>
    <property type="match status" value="1"/>
</dbReference>
<dbReference type="GO" id="GO:0006633">
    <property type="term" value="P:fatty acid biosynthetic process"/>
    <property type="evidence" value="ECO:0007669"/>
    <property type="project" value="TreeGrafter"/>
</dbReference>
<dbReference type="InterPro" id="IPR013968">
    <property type="entry name" value="PKS_KR"/>
</dbReference>
<feature type="active site" description="Proton donor; for dehydratase activity" evidence="5">
    <location>
        <position position="783"/>
    </location>
</feature>
<dbReference type="InterPro" id="IPR036291">
    <property type="entry name" value="NAD(P)-bd_dom_sf"/>
</dbReference>
<dbReference type="EMBL" id="KE504238">
    <property type="protein sequence ID" value="EPS94268.1"/>
    <property type="molecule type" value="Genomic_DNA"/>
</dbReference>
<dbReference type="Proteomes" id="UP000015241">
    <property type="component" value="Unassembled WGS sequence"/>
</dbReference>
<protein>
    <submittedName>
        <fullName evidence="8">Polyketide synthase</fullName>
    </submittedName>
</protein>
<dbReference type="PROSITE" id="PS52004">
    <property type="entry name" value="KS3_2"/>
    <property type="match status" value="1"/>
</dbReference>
<evidence type="ECO:0000259" key="7">
    <source>
        <dbReference type="PROSITE" id="PS52019"/>
    </source>
</evidence>
<dbReference type="SUPFAM" id="SSF52151">
    <property type="entry name" value="FabD/lysophospholipase-like"/>
    <property type="match status" value="1"/>
</dbReference>
<dbReference type="eggNOG" id="KOG1202">
    <property type="taxonomic scope" value="Eukaryota"/>
</dbReference>
<evidence type="ECO:0000259" key="6">
    <source>
        <dbReference type="PROSITE" id="PS52004"/>
    </source>
</evidence>
<dbReference type="SMART" id="SM00822">
    <property type="entry name" value="PKS_KR"/>
    <property type="match status" value="1"/>
</dbReference>
<evidence type="ECO:0000256" key="5">
    <source>
        <dbReference type="PROSITE-ProRule" id="PRU01363"/>
    </source>
</evidence>
<feature type="domain" description="PKS/mFAS DH" evidence="7">
    <location>
        <begin position="590"/>
        <end position="873"/>
    </location>
</feature>
<feature type="region of interest" description="C-terminal hotdog fold" evidence="5">
    <location>
        <begin position="721"/>
        <end position="873"/>
    </location>
</feature>
<dbReference type="Pfam" id="PF02801">
    <property type="entry name" value="Ketoacyl-synt_C"/>
    <property type="match status" value="1"/>
</dbReference>
<dbReference type="Gene3D" id="3.40.366.10">
    <property type="entry name" value="Malonyl-Coenzyme A Acyl Carrier Protein, domain 2"/>
    <property type="match status" value="1"/>
</dbReference>
<dbReference type="InterPro" id="IPR032821">
    <property type="entry name" value="PKS_assoc"/>
</dbReference>
<dbReference type="InterPro" id="IPR050091">
    <property type="entry name" value="PKS_NRPS_Biosynth_Enz"/>
</dbReference>
<organism evidence="8 9">
    <name type="scientific">Fomitopsis schrenkii</name>
    <name type="common">Brown rot fungus</name>
    <dbReference type="NCBI Taxonomy" id="2126942"/>
    <lineage>
        <taxon>Eukaryota</taxon>
        <taxon>Fungi</taxon>
        <taxon>Dikarya</taxon>
        <taxon>Basidiomycota</taxon>
        <taxon>Agaricomycotina</taxon>
        <taxon>Agaricomycetes</taxon>
        <taxon>Polyporales</taxon>
        <taxon>Fomitopsis</taxon>
    </lineage>
</organism>
<evidence type="ECO:0000313" key="9">
    <source>
        <dbReference type="Proteomes" id="UP000015241"/>
    </source>
</evidence>
<dbReference type="OrthoDB" id="329835at2759"/>
<dbReference type="Pfam" id="PF00698">
    <property type="entry name" value="Acyl_transf_1"/>
    <property type="match status" value="1"/>
</dbReference>
<dbReference type="InterPro" id="IPR042104">
    <property type="entry name" value="PKS_dehydratase_sf"/>
</dbReference>
<dbReference type="SUPFAM" id="SSF53901">
    <property type="entry name" value="Thiolase-like"/>
    <property type="match status" value="1"/>
</dbReference>
<dbReference type="InterPro" id="IPR036736">
    <property type="entry name" value="ACP-like_sf"/>
</dbReference>
<dbReference type="InterPro" id="IPR049551">
    <property type="entry name" value="PKS_DH_C"/>
</dbReference>
<dbReference type="PANTHER" id="PTHR43775">
    <property type="entry name" value="FATTY ACID SYNTHASE"/>
    <property type="match status" value="1"/>
</dbReference>
<reference evidence="8 9" key="1">
    <citation type="journal article" date="2012" name="Science">
        <title>The Paleozoic origin of enzymatic lignin decomposition reconstructed from 31 fungal genomes.</title>
        <authorList>
            <person name="Floudas D."/>
            <person name="Binder M."/>
            <person name="Riley R."/>
            <person name="Barry K."/>
            <person name="Blanchette R.A."/>
            <person name="Henrissat B."/>
            <person name="Martinez A.T."/>
            <person name="Otillar R."/>
            <person name="Spatafora J.W."/>
            <person name="Yadav J.S."/>
            <person name="Aerts A."/>
            <person name="Benoit I."/>
            <person name="Boyd A."/>
            <person name="Carlson A."/>
            <person name="Copeland A."/>
            <person name="Coutinho P.M."/>
            <person name="de Vries R.P."/>
            <person name="Ferreira P."/>
            <person name="Findley K."/>
            <person name="Foster B."/>
            <person name="Gaskell J."/>
            <person name="Glotzer D."/>
            <person name="Gorecki P."/>
            <person name="Heitman J."/>
            <person name="Hesse C."/>
            <person name="Hori C."/>
            <person name="Igarashi K."/>
            <person name="Jurgens J.A."/>
            <person name="Kallen N."/>
            <person name="Kersten P."/>
            <person name="Kohler A."/>
            <person name="Kuees U."/>
            <person name="Kumar T.K.A."/>
            <person name="Kuo A."/>
            <person name="LaButti K."/>
            <person name="Larrondo L.F."/>
            <person name="Lindquist E."/>
            <person name="Ling A."/>
            <person name="Lombard V."/>
            <person name="Lucas S."/>
            <person name="Lundell T."/>
            <person name="Martin R."/>
            <person name="McLaughlin D.J."/>
            <person name="Morgenstern I."/>
            <person name="Morin E."/>
            <person name="Murat C."/>
            <person name="Nagy L.G."/>
            <person name="Nolan M."/>
            <person name="Ohm R.A."/>
            <person name="Patyshakuliyeva A."/>
            <person name="Rokas A."/>
            <person name="Ruiz-Duenas F.J."/>
            <person name="Sabat G."/>
            <person name="Salamov A."/>
            <person name="Samejima M."/>
            <person name="Schmutz J."/>
            <person name="Slot J.C."/>
            <person name="St John F."/>
            <person name="Stenlid J."/>
            <person name="Sun H."/>
            <person name="Sun S."/>
            <person name="Syed K."/>
            <person name="Tsang A."/>
            <person name="Wiebenga A."/>
            <person name="Young D."/>
            <person name="Pisabarro A."/>
            <person name="Eastwood D.C."/>
            <person name="Martin F."/>
            <person name="Cullen D."/>
            <person name="Grigoriev I.V."/>
            <person name="Hibbett D.S."/>
        </authorList>
    </citation>
    <scope>NUCLEOTIDE SEQUENCE</scope>
    <source>
        <strain evidence="9">FP-58527</strain>
    </source>
</reference>
<feature type="active site" description="Proton acceptor; for dehydratase activity" evidence="5">
    <location>
        <position position="622"/>
    </location>
</feature>
<dbReference type="Gene3D" id="1.10.1200.10">
    <property type="entry name" value="ACP-like"/>
    <property type="match status" value="1"/>
</dbReference>
<proteinExistence type="predicted"/>
<gene>
    <name evidence="8" type="primary">pks5</name>
    <name evidence="8" type="ORF">FOMPIDRAFT_101676</name>
</gene>
<dbReference type="Gene3D" id="3.40.47.10">
    <property type="match status" value="1"/>
</dbReference>
<dbReference type="Pfam" id="PF00550">
    <property type="entry name" value="PP-binding"/>
    <property type="match status" value="1"/>
</dbReference>
<dbReference type="eggNOG" id="KOG1178">
    <property type="taxonomic scope" value="Eukaryota"/>
</dbReference>
<dbReference type="Gene3D" id="3.40.50.720">
    <property type="entry name" value="NAD(P)-binding Rossmann-like Domain"/>
    <property type="match status" value="2"/>
</dbReference>
<dbReference type="SUPFAM" id="SSF47336">
    <property type="entry name" value="ACP-like"/>
    <property type="match status" value="1"/>
</dbReference>
<feature type="non-terminal residue" evidence="8">
    <location>
        <position position="1"/>
    </location>
</feature>
<dbReference type="InParanoid" id="S8DSS3"/>
<dbReference type="InterPro" id="IPR016036">
    <property type="entry name" value="Malonyl_transacylase_ACP-bd"/>
</dbReference>
<feature type="domain" description="Ketosynthase family 3 (KS3)" evidence="6">
    <location>
        <begin position="1"/>
        <end position="125"/>
    </location>
</feature>
<dbReference type="SUPFAM" id="SSF55048">
    <property type="entry name" value="Probable ACP-binding domain of malonyl-CoA ACP transacylase"/>
    <property type="match status" value="1"/>
</dbReference>
<keyword evidence="3" id="KW-0808">Transferase</keyword>
<dbReference type="InterPro" id="IPR049900">
    <property type="entry name" value="PKS_mFAS_DH"/>
</dbReference>
<keyword evidence="4" id="KW-0511">Multifunctional enzyme</keyword>
<dbReference type="GO" id="GO:0004312">
    <property type="term" value="F:fatty acid synthase activity"/>
    <property type="evidence" value="ECO:0007669"/>
    <property type="project" value="TreeGrafter"/>
</dbReference>
<sequence length="2218" mass="241062">SEADFVECHGTGTAAGDPAEANWVGKRFARQSELLIGSVKGNIGHLEITSFLASMSKVCSVFEHKIVPPQANLRTLNPAIHWDEYKLRVPMEPESIGARSASGNLLVSICSSGIGGVNAHAVLESFSRAERPTSASRGASLLIAGGLSPRSAAAIGDDIKQTVAGLAEERVTEYSVVYGRRARQMTWRSFAVKRPGQDIASFSQPVLAPRVKPPVVFLFSGQGPQHLHMGRQLFETYPVFRQSMLELDVCYKQRTGVSLIDDIGLFGATVGQGLPSVWPISLILPSITAVQLALFDLLASVGVQPDTLIGHSAGETSLLYASGAGSKEMALEISIARGEAMTIVEEHSEGTMAAIACSAEDANRIIQAVSSKHPGKTVEIACYNSPDAVALAGHTVLVDEAVALANKEGFVGRKIMTRVPVHGSLMELCEEKFKELVGDVFAKYPGEHRTNVATYSTCTGQLLDSFTADYFWSNSRNPVLFDTTLASLLAAHPNPLVVEMSPHPVLASYVAEIGVAPSSIVGPMRRSKTITPYMEQTSLLTAIGQLVAAGYSRVNFHALNGLPEGTPVSRMATAPYPFAKKHVEYFPELSRIIYRQMSSKAGPLNFPELRVNVATHPELSEHLINSEPIMPAAGFIEMGLECGARTMWNIKFHSILAMSASSPVPVDVSVEGMKYSVRSQPMAGAKYFNHDTKSMRLHADGYFSKDMALRPVDLDIQEIMKRCTVFDVNSFYHVLEYFAQYGPSFRRVDQAFFGNREALVRLKGMSGDLARDGNYILHPAVLDASFHAGVHPIMTKSTDPNVYYLPSGVNVLNVYDTMDRQTLRAEHLYAYIQLKAWKPSEIVYDIALLDTQGQYLCALNGFSVARHYQVPVQEISTRYELINQPYNIPGKPSISSKSSDSGVALDDDAETLEGRCRDVLQYIVGTCGKKAIQLLEVALGSVQPMGKQLVDLAEGLGAARPGYTIAHDDATAISQDAKPPKCATLEVNPSKPNSLASLNPAAFDLVVVSLATAPDMDTGALLEKLRPLLVPGGFFLLQAPSSPDWQSLLDRAAFDQVFIWGEDSNRLDVLIQARSAPLPSNLPATYVTTDCPLIVRYAVGEETRIQEELKHIEDSYDRPIWLIASEGMDADGLAGFGRTLIREFPQWNLRIASFANTYSDEDQEFIIASYLPKDGEEREFVVEEGLHILSPRIVPMSPPSVTANSLSSYQESLQEHELRVEVRHCSSSDTGLWGVVGKVIEASGSAHSYLIGRDIVAVITDTPGPVVRIHRSAMVRMPSRIDHAAMAEAAPALLFGGLVLGAGALSNPRRLQSKLIITHKEDKTAQALSALCHMLDLSVTTLSSKPSPQELYALKLQPADIVFTAFKQDSQVFAGCVPTDACIASWTSAKYTHNTIRRDPWAVHDVLNVITRLHDLASVLHSGSEQVSDLTATTPTTPQLFSPERSYLLVGGMGSLGPYIALWMYQRGARHVVLTSRSGRASLAKMADLAPSLVFEYIDSLPDFSLIVEAADATDAKAMATVLGHMPKPLGGCIFLTTAFDDRLFYSQDKASFARSFSAKVGAVETMESLVDLSVLDFVIGMSTATTWGNAGQANYTSANTAMEGKLRRYRNAFSIAAPAIFNTTSMTGTVLTSNAERASHLMSWAISPEELCNCIEDGLYKLSEGPFGTYVPAFDFDVITESLGSSHLYEYMTRSREQQNNAVDGQDLHDVLQSLVLQVVDVAADDFSPEVPLTTYGLDSLTAGRLSSALRPWVALSQMQLLGDMTFAALEAHVMKTQQSKHEEGAASASNVDVAAGAAELERMIKKYSIGFDADAKRPTGPLLPDAVVLVTGTTGGLGSYFLAQLLVDDRVSRVYAFNRPSESSIAERQTAGFKARELDVSLLSSSKLVYVEGDAAAGQLGLVKEMYERLRQEVTVIIHNAWRLDLNAPLKTFVPNIAGTRNLLDLARSSPHADSVRFAFISTIGTTQNWHDLSKLVPEEIVEDASLAVMRGYGEGKYVAERIVAASGIQSSVFRVGQLSGADDTGAWSITEWIPSIVKSSLKLGTLPDAGGVISWLPMNKTAPVVLDTVFSTNSPPAVLNVVHPRPVTWHTMMSNLATSLSAATPDRKFKLVSFLDWIAQLEKLSLTLSVEEARAIPALKLGDRLRIYAESCPPLSRDFTEPELRESGGWARLSLDKVLAFSPTLRALDTPEGMIGSEEQAKRFVKYWFERGLLS</sequence>
<evidence type="ECO:0000256" key="4">
    <source>
        <dbReference type="ARBA" id="ARBA00023268"/>
    </source>
</evidence>
<dbReference type="InterPro" id="IPR001227">
    <property type="entry name" value="Ac_transferase_dom_sf"/>
</dbReference>
<evidence type="ECO:0000256" key="1">
    <source>
        <dbReference type="ARBA" id="ARBA00022450"/>
    </source>
</evidence>
<dbReference type="InterPro" id="IPR014043">
    <property type="entry name" value="Acyl_transferase_dom"/>
</dbReference>
<evidence type="ECO:0000313" key="8">
    <source>
        <dbReference type="EMBL" id="EPS94268.1"/>
    </source>
</evidence>
<name>S8DSS3_FOMSC</name>
<dbReference type="InterPro" id="IPR016035">
    <property type="entry name" value="Acyl_Trfase/lysoPLipase"/>
</dbReference>
<keyword evidence="2" id="KW-0597">Phosphoprotein</keyword>
<keyword evidence="9" id="KW-1185">Reference proteome</keyword>
<dbReference type="HOGENOM" id="CLU_000022_31_0_1"/>
<evidence type="ECO:0000256" key="2">
    <source>
        <dbReference type="ARBA" id="ARBA00022553"/>
    </source>
</evidence>
<keyword evidence="1" id="KW-0596">Phosphopantetheine</keyword>
<dbReference type="SUPFAM" id="SSF53335">
    <property type="entry name" value="S-adenosyl-L-methionine-dependent methyltransferases"/>
    <property type="match status" value="1"/>
</dbReference>
<dbReference type="STRING" id="743788.S8DSS3"/>
<dbReference type="InterPro" id="IPR016039">
    <property type="entry name" value="Thiolase-like"/>
</dbReference>
<dbReference type="Pfam" id="PF16197">
    <property type="entry name" value="KAsynt_C_assoc"/>
    <property type="match status" value="1"/>
</dbReference>
<feature type="region of interest" description="N-terminal hotdog fold" evidence="5">
    <location>
        <begin position="590"/>
        <end position="710"/>
    </location>
</feature>
<dbReference type="Pfam" id="PF08659">
    <property type="entry name" value="KR"/>
    <property type="match status" value="1"/>
</dbReference>
<dbReference type="Pfam" id="PF14765">
    <property type="entry name" value="PS-DH"/>
    <property type="match status" value="1"/>
</dbReference>
<dbReference type="SUPFAM" id="SSF51735">
    <property type="entry name" value="NAD(P)-binding Rossmann-fold domains"/>
    <property type="match status" value="2"/>
</dbReference>
<dbReference type="SMART" id="SM00827">
    <property type="entry name" value="PKS_AT"/>
    <property type="match status" value="1"/>
</dbReference>
<feature type="non-terminal residue" evidence="8">
    <location>
        <position position="2218"/>
    </location>
</feature>
<dbReference type="InterPro" id="IPR013120">
    <property type="entry name" value="FAR_NAD-bd"/>
</dbReference>
<dbReference type="PROSITE" id="PS52019">
    <property type="entry name" value="PKS_MFAS_DH"/>
    <property type="match status" value="1"/>
</dbReference>
<evidence type="ECO:0000256" key="3">
    <source>
        <dbReference type="ARBA" id="ARBA00022679"/>
    </source>
</evidence>
<accession>S8DSS3</accession>
<dbReference type="Gene3D" id="3.10.129.110">
    <property type="entry name" value="Polyketide synthase dehydratase"/>
    <property type="match status" value="1"/>
</dbReference>
<dbReference type="InterPro" id="IPR020841">
    <property type="entry name" value="PKS_Beta-ketoAc_synthase_dom"/>
</dbReference>
<dbReference type="InterPro" id="IPR029063">
    <property type="entry name" value="SAM-dependent_MTases_sf"/>
</dbReference>
<dbReference type="Pfam" id="PF07993">
    <property type="entry name" value="NAD_binding_4"/>
    <property type="match status" value="1"/>
</dbReference>
<dbReference type="InterPro" id="IPR014031">
    <property type="entry name" value="Ketoacyl_synth_C"/>
</dbReference>
<dbReference type="InterPro" id="IPR057326">
    <property type="entry name" value="KR_dom"/>
</dbReference>
<dbReference type="InterPro" id="IPR009081">
    <property type="entry name" value="PP-bd_ACP"/>
</dbReference>